<feature type="compositionally biased region" description="Basic and acidic residues" evidence="1">
    <location>
        <begin position="192"/>
        <end position="212"/>
    </location>
</feature>
<name>A0A9Q0E973_9TELE</name>
<organism evidence="2 3">
    <name type="scientific">Muraenolepis orangiensis</name>
    <name type="common">Patagonian moray cod</name>
    <dbReference type="NCBI Taxonomy" id="630683"/>
    <lineage>
        <taxon>Eukaryota</taxon>
        <taxon>Metazoa</taxon>
        <taxon>Chordata</taxon>
        <taxon>Craniata</taxon>
        <taxon>Vertebrata</taxon>
        <taxon>Euteleostomi</taxon>
        <taxon>Actinopterygii</taxon>
        <taxon>Neopterygii</taxon>
        <taxon>Teleostei</taxon>
        <taxon>Neoteleostei</taxon>
        <taxon>Acanthomorphata</taxon>
        <taxon>Zeiogadaria</taxon>
        <taxon>Gadariae</taxon>
        <taxon>Gadiformes</taxon>
        <taxon>Muraenolepidoidei</taxon>
        <taxon>Muraenolepididae</taxon>
        <taxon>Muraenolepis</taxon>
    </lineage>
</organism>
<protein>
    <submittedName>
        <fullName evidence="2">Uncharacterized protein</fullName>
    </submittedName>
</protein>
<dbReference type="AlphaFoldDB" id="A0A9Q0E973"/>
<dbReference type="Proteomes" id="UP001148018">
    <property type="component" value="Unassembled WGS sequence"/>
</dbReference>
<evidence type="ECO:0000256" key="1">
    <source>
        <dbReference type="SAM" id="MobiDB-lite"/>
    </source>
</evidence>
<evidence type="ECO:0000313" key="3">
    <source>
        <dbReference type="Proteomes" id="UP001148018"/>
    </source>
</evidence>
<sequence>MSHPLYLLSYPHARLTLSITRLTDHDVMEGRRRGDDSLSFSPAEEVMLAEEDKNAEDKSPMDGAWYKRKNNNSVLKRSKKSKNELINAEEGEDHFTDISSVGEDTYTYPPPRITHLRPPGRLPPSTPHHPHLPAPTRSATAPDAPPPHASILLQGLPPLPPPTPKHPPPLTNHHHTSTTTSTFWVVTYGTVRQKERRTATQTLRTDRRQRAG</sequence>
<feature type="region of interest" description="Disordered" evidence="1">
    <location>
        <begin position="95"/>
        <end position="212"/>
    </location>
</feature>
<feature type="compositionally biased region" description="Pro residues" evidence="1">
    <location>
        <begin position="157"/>
        <end position="170"/>
    </location>
</feature>
<reference evidence="2" key="1">
    <citation type="submission" date="2022-07" db="EMBL/GenBank/DDBJ databases">
        <title>Chromosome-level genome of Muraenolepis orangiensis.</title>
        <authorList>
            <person name="Kim J."/>
        </authorList>
    </citation>
    <scope>NUCLEOTIDE SEQUENCE</scope>
    <source>
        <strain evidence="2">KU_S4_2022</strain>
        <tissue evidence="2">Muscle</tissue>
    </source>
</reference>
<gene>
    <name evidence="2" type="ORF">NHX12_028277</name>
</gene>
<dbReference type="EMBL" id="JANIIK010000044">
    <property type="protein sequence ID" value="KAJ3603532.1"/>
    <property type="molecule type" value="Genomic_DNA"/>
</dbReference>
<keyword evidence="3" id="KW-1185">Reference proteome</keyword>
<proteinExistence type="predicted"/>
<evidence type="ECO:0000313" key="2">
    <source>
        <dbReference type="EMBL" id="KAJ3603532.1"/>
    </source>
</evidence>
<comment type="caution">
    <text evidence="2">The sequence shown here is derived from an EMBL/GenBank/DDBJ whole genome shotgun (WGS) entry which is preliminary data.</text>
</comment>
<accession>A0A9Q0E973</accession>